<name>Q4JF12_ORYSJ</name>
<feature type="region of interest" description="Disordered" evidence="1">
    <location>
        <begin position="41"/>
        <end position="62"/>
    </location>
</feature>
<dbReference type="Proteomes" id="UP000000763">
    <property type="component" value="Chromosome 4"/>
</dbReference>
<feature type="compositionally biased region" description="Basic and acidic residues" evidence="1">
    <location>
        <begin position="96"/>
        <end position="112"/>
    </location>
</feature>
<reference evidence="3" key="1">
    <citation type="journal article" date="2005" name="Nature">
        <title>The map-based sequence of the rice genome.</title>
        <authorList>
            <consortium name="International rice genome sequencing project (IRGSP)"/>
            <person name="Matsumoto T."/>
            <person name="Wu J."/>
            <person name="Kanamori H."/>
            <person name="Katayose Y."/>
            <person name="Fujisawa M."/>
            <person name="Namiki N."/>
            <person name="Mizuno H."/>
            <person name="Yamamoto K."/>
            <person name="Antonio B.A."/>
            <person name="Baba T."/>
            <person name="Sakata K."/>
            <person name="Nagamura Y."/>
            <person name="Aoki H."/>
            <person name="Arikawa K."/>
            <person name="Arita K."/>
            <person name="Bito T."/>
            <person name="Chiden Y."/>
            <person name="Fujitsuka N."/>
            <person name="Fukunaka R."/>
            <person name="Hamada M."/>
            <person name="Harada C."/>
            <person name="Hayashi A."/>
            <person name="Hijishita S."/>
            <person name="Honda M."/>
            <person name="Hosokawa S."/>
            <person name="Ichikawa Y."/>
            <person name="Idonuma A."/>
            <person name="Iijima M."/>
            <person name="Ikeda M."/>
            <person name="Ikeno M."/>
            <person name="Ito K."/>
            <person name="Ito S."/>
            <person name="Ito T."/>
            <person name="Ito Y."/>
            <person name="Ito Y."/>
            <person name="Iwabuchi A."/>
            <person name="Kamiya K."/>
            <person name="Karasawa W."/>
            <person name="Kurita K."/>
            <person name="Katagiri S."/>
            <person name="Kikuta A."/>
            <person name="Kobayashi H."/>
            <person name="Kobayashi N."/>
            <person name="Machita K."/>
            <person name="Maehara T."/>
            <person name="Masukawa M."/>
            <person name="Mizubayashi T."/>
            <person name="Mukai Y."/>
            <person name="Nagasaki H."/>
            <person name="Nagata Y."/>
            <person name="Naito S."/>
            <person name="Nakashima M."/>
            <person name="Nakama Y."/>
            <person name="Nakamichi Y."/>
            <person name="Nakamura M."/>
            <person name="Meguro A."/>
            <person name="Negishi M."/>
            <person name="Ohta I."/>
            <person name="Ohta T."/>
            <person name="Okamoto M."/>
            <person name="Ono N."/>
            <person name="Saji S."/>
            <person name="Sakaguchi M."/>
            <person name="Sakai K."/>
            <person name="Shibata M."/>
            <person name="Shimokawa T."/>
            <person name="Song J."/>
            <person name="Takazaki Y."/>
            <person name="Terasawa K."/>
            <person name="Tsugane M."/>
            <person name="Tsuji K."/>
            <person name="Ueda S."/>
            <person name="Waki K."/>
            <person name="Yamagata H."/>
            <person name="Yamamoto M."/>
            <person name="Yamamoto S."/>
            <person name="Yamane H."/>
            <person name="Yoshiki S."/>
            <person name="Yoshihara R."/>
            <person name="Yukawa K."/>
            <person name="Zhong H."/>
            <person name="Yano M."/>
            <person name="Yuan Q."/>
            <person name="Ouyang S."/>
            <person name="Liu J."/>
            <person name="Jones K.M."/>
            <person name="Gansberger K."/>
            <person name="Moffat K."/>
            <person name="Hill J."/>
            <person name="Bera J."/>
            <person name="Fadrosh D."/>
            <person name="Jin S."/>
            <person name="Johri S."/>
            <person name="Kim M."/>
            <person name="Overton L."/>
            <person name="Reardon M."/>
            <person name="Tsitrin T."/>
            <person name="Vuong H."/>
            <person name="Weaver B."/>
            <person name="Ciecko A."/>
            <person name="Tallon L."/>
            <person name="Jackson J."/>
            <person name="Pai G."/>
            <person name="Aken S.V."/>
            <person name="Utterback T."/>
            <person name="Reidmuller S."/>
            <person name="Feldblyum T."/>
            <person name="Hsiao J."/>
            <person name="Zismann V."/>
            <person name="Iobst S."/>
            <person name="de Vazeille A.R."/>
            <person name="Buell C.R."/>
            <person name="Ying K."/>
            <person name="Li Y."/>
            <person name="Lu T."/>
            <person name="Huang Y."/>
            <person name="Zhao Q."/>
            <person name="Feng Q."/>
            <person name="Zhang L."/>
            <person name="Zhu J."/>
            <person name="Weng Q."/>
            <person name="Mu J."/>
            <person name="Lu Y."/>
            <person name="Fan D."/>
            <person name="Liu Y."/>
            <person name="Guan J."/>
            <person name="Zhang Y."/>
            <person name="Yu S."/>
            <person name="Liu X."/>
            <person name="Zhang Y."/>
            <person name="Hong G."/>
            <person name="Han B."/>
            <person name="Choisne N."/>
            <person name="Demange N."/>
            <person name="Orjeda G."/>
            <person name="Samain S."/>
            <person name="Cattolico L."/>
            <person name="Pelletier E."/>
            <person name="Couloux A."/>
            <person name="Segurens B."/>
            <person name="Wincker P."/>
            <person name="D'Hont A."/>
            <person name="Scarpelli C."/>
            <person name="Weissenbach J."/>
            <person name="Salanoubat M."/>
            <person name="Quetier F."/>
            <person name="Yu Y."/>
            <person name="Kim H.R."/>
            <person name="Rambo T."/>
            <person name="Currie J."/>
            <person name="Collura K."/>
            <person name="Luo M."/>
            <person name="Yang T."/>
            <person name="Ammiraju J.S.S."/>
            <person name="Engler F."/>
            <person name="Soderlund C."/>
            <person name="Wing R.A."/>
            <person name="Palmer L.E."/>
            <person name="de la Bastide M."/>
            <person name="Spiegel L."/>
            <person name="Nascimento L."/>
            <person name="Zutavern T."/>
            <person name="O'Shaughnessy A."/>
            <person name="Dike S."/>
            <person name="Dedhia N."/>
            <person name="Preston R."/>
            <person name="Balija V."/>
            <person name="McCombie W.R."/>
            <person name="Chow T."/>
            <person name="Chen H."/>
            <person name="Chung M."/>
            <person name="Chen C."/>
            <person name="Shaw J."/>
            <person name="Wu H."/>
            <person name="Hsiao K."/>
            <person name="Chao Y."/>
            <person name="Chu M."/>
            <person name="Cheng C."/>
            <person name="Hour A."/>
            <person name="Lee P."/>
            <person name="Lin S."/>
            <person name="Lin Y."/>
            <person name="Liou J."/>
            <person name="Liu S."/>
            <person name="Hsing Y."/>
            <person name="Raghuvanshi S."/>
            <person name="Mohanty A."/>
            <person name="Bharti A.K."/>
            <person name="Gaur A."/>
            <person name="Gupta V."/>
            <person name="Kumar D."/>
            <person name="Ravi V."/>
            <person name="Vij S."/>
            <person name="Kapur A."/>
            <person name="Khurana P."/>
            <person name="Khurana P."/>
            <person name="Khurana J.P."/>
            <person name="Tyagi A.K."/>
            <person name="Gaikwad K."/>
            <person name="Singh A."/>
            <person name="Dalal V."/>
            <person name="Srivastava S."/>
            <person name="Dixit A."/>
            <person name="Pal A.K."/>
            <person name="Ghazi I.A."/>
            <person name="Yadav M."/>
            <person name="Pandit A."/>
            <person name="Bhargava A."/>
            <person name="Sureshbabu K."/>
            <person name="Batra K."/>
            <person name="Sharma T.R."/>
            <person name="Mohapatra T."/>
            <person name="Singh N.K."/>
            <person name="Messing J."/>
            <person name="Nelson A.B."/>
            <person name="Fuks G."/>
            <person name="Kavchok S."/>
            <person name="Keizer G."/>
            <person name="Linton E."/>
            <person name="Llaca V."/>
            <person name="Song R."/>
            <person name="Tanyolac B."/>
            <person name="Young S."/>
            <person name="Ho-Il K."/>
            <person name="Hahn J.H."/>
            <person name="Sangsakoo G."/>
            <person name="Vanavichit A."/>
            <person name="de Mattos Luiz.A.T."/>
            <person name="Zimmer P.D."/>
            <person name="Malone G."/>
            <person name="Dellagostin O."/>
            <person name="de Oliveira A.C."/>
            <person name="Bevan M."/>
            <person name="Bancroft I."/>
            <person name="Minx P."/>
            <person name="Cordum H."/>
            <person name="Wilson R."/>
            <person name="Cheng Z."/>
            <person name="Jin W."/>
            <person name="Jiang J."/>
            <person name="Leong S.A."/>
            <person name="Iwama H."/>
            <person name="Gojobori T."/>
            <person name="Itoh T."/>
            <person name="Niimura Y."/>
            <person name="Fujii Y."/>
            <person name="Habara T."/>
            <person name="Sakai H."/>
            <person name="Sato Y."/>
            <person name="Wilson G."/>
            <person name="Kumar K."/>
            <person name="McCouch S."/>
            <person name="Juretic N."/>
            <person name="Hoen D."/>
            <person name="Wright S."/>
            <person name="Bruskiewich R."/>
            <person name="Bureau T."/>
            <person name="Miyao A."/>
            <person name="Hirochika H."/>
            <person name="Nishikawa T."/>
            <person name="Kadowaki K."/>
            <person name="Sugiura M."/>
            <person name="Burr B."/>
            <person name="Sasaki T."/>
        </authorList>
    </citation>
    <scope>NUCLEOTIDE SEQUENCE [LARGE SCALE GENOMIC DNA]</scope>
    <source>
        <strain evidence="3">cv. Nipponbare</strain>
    </source>
</reference>
<protein>
    <submittedName>
        <fullName evidence="2">OSJNBb0013O03.1 protein</fullName>
    </submittedName>
</protein>
<organism evidence="2 3">
    <name type="scientific">Oryza sativa subsp. japonica</name>
    <name type="common">Rice</name>
    <dbReference type="NCBI Taxonomy" id="39947"/>
    <lineage>
        <taxon>Eukaryota</taxon>
        <taxon>Viridiplantae</taxon>
        <taxon>Streptophyta</taxon>
        <taxon>Embryophyta</taxon>
        <taxon>Tracheophyta</taxon>
        <taxon>Spermatophyta</taxon>
        <taxon>Magnoliopsida</taxon>
        <taxon>Liliopsida</taxon>
        <taxon>Poales</taxon>
        <taxon>Poaceae</taxon>
        <taxon>BOP clade</taxon>
        <taxon>Oryzoideae</taxon>
        <taxon>Oryzeae</taxon>
        <taxon>Oryzinae</taxon>
        <taxon>Oryza</taxon>
        <taxon>Oryza sativa</taxon>
    </lineage>
</organism>
<reference evidence="3" key="2">
    <citation type="journal article" date="2008" name="Nucleic Acids Res.">
        <title>The rice annotation project database (RAP-DB): 2008 update.</title>
        <authorList>
            <consortium name="The rice annotation project (RAP)"/>
        </authorList>
    </citation>
    <scope>GENOME REANNOTATION</scope>
    <source>
        <strain evidence="3">cv. Nipponbare</strain>
    </source>
</reference>
<dbReference type="AlphaFoldDB" id="Q4JF12"/>
<accession>Q4JF12</accession>
<evidence type="ECO:0000313" key="3">
    <source>
        <dbReference type="Proteomes" id="UP000000763"/>
    </source>
</evidence>
<gene>
    <name evidence="2" type="ORF">OSJNBb0013O03.1</name>
</gene>
<dbReference type="EMBL" id="AL731621">
    <property type="protein sequence ID" value="CAD40306.2"/>
    <property type="molecule type" value="Genomic_DNA"/>
</dbReference>
<feature type="region of interest" description="Disordered" evidence="1">
    <location>
        <begin position="75"/>
        <end position="144"/>
    </location>
</feature>
<proteinExistence type="predicted"/>
<evidence type="ECO:0000256" key="1">
    <source>
        <dbReference type="SAM" id="MobiDB-lite"/>
    </source>
</evidence>
<evidence type="ECO:0000313" key="2">
    <source>
        <dbReference type="EMBL" id="CAD40306.2"/>
    </source>
</evidence>
<feature type="compositionally biased region" description="Low complexity" evidence="1">
    <location>
        <begin position="113"/>
        <end position="123"/>
    </location>
</feature>
<sequence length="189" mass="20556">MGNEMVIDLSLSGMTGVGTIQSPVLHPHSRTPVPATTIVRQSAESQALHRAPPVRQPPGAPPLAAFSRTAWARALSRPSVDASSGDAIYGSRRRREPSSTRYRETLPPDKAIDAPPDAAPAADVTGSCAARSRRRRTARASIDFRQRPLPSLRATIGLSPITDSDEKFNCYTSREMVNNIRTIQYGRQQ</sequence>